<name>A0ABU0BKY9_9HYPH</name>
<dbReference type="Proteomes" id="UP001230207">
    <property type="component" value="Unassembled WGS sequence"/>
</dbReference>
<dbReference type="EMBL" id="JAUSVF010000001">
    <property type="protein sequence ID" value="MDQ0318904.1"/>
    <property type="molecule type" value="Genomic_DNA"/>
</dbReference>
<evidence type="ECO:0000313" key="2">
    <source>
        <dbReference type="Proteomes" id="UP001230207"/>
    </source>
</evidence>
<accession>A0ABU0BKY9</accession>
<dbReference type="InterPro" id="IPR029044">
    <property type="entry name" value="Nucleotide-diphossugar_trans"/>
</dbReference>
<proteinExistence type="predicted"/>
<reference evidence="1 2" key="1">
    <citation type="submission" date="2023-07" db="EMBL/GenBank/DDBJ databases">
        <title>Genomic Encyclopedia of Type Strains, Phase IV (KMG-IV): sequencing the most valuable type-strain genomes for metagenomic binning, comparative biology and taxonomic classification.</title>
        <authorList>
            <person name="Goeker M."/>
        </authorList>
    </citation>
    <scope>NUCLEOTIDE SEQUENCE [LARGE SCALE GENOMIC DNA]</scope>
    <source>
        <strain evidence="1 2">DSM 1112</strain>
    </source>
</reference>
<gene>
    <name evidence="1" type="ORF">QO002_001042</name>
</gene>
<sequence>MTKLSICIPLETGAGDHAPLIDALLADPKANIEIVLAGPQAAVEKTDGRIKVVVTDASLSRQSLWHTAITAASGDWVTLVNPGDMIEPDLVQMVDYLERTSPHIDALAWTVLQIDRDAEPGKATSIAIPTRYHIDHFDKTAMLKAFFYWKGSLNVPKVPFGIHHAAIRRSVVDAILSVPAPQSWSTMVPQYEWAAKTLIFAEELAFCSRPLSVVNTSAYVAPSVFLQPSDFPFHAGLGLAGAVAEVQFHVLRELGTEWGGGGEDFVRACSIDCLLERDFESFRQKGNGYFAALQQFENGRLAAQFRPQFAERNPDQRRGLYDKALLIDRFVGGAQTAPEFYNVVKWMMPSVHVICDGMTQ</sequence>
<evidence type="ECO:0000313" key="1">
    <source>
        <dbReference type="EMBL" id="MDQ0318904.1"/>
    </source>
</evidence>
<dbReference type="CDD" id="cd00761">
    <property type="entry name" value="Glyco_tranf_GTA_type"/>
    <property type="match status" value="1"/>
</dbReference>
<comment type="caution">
    <text evidence="1">The sequence shown here is derived from an EMBL/GenBank/DDBJ whole genome shotgun (WGS) entry which is preliminary data.</text>
</comment>
<dbReference type="RefSeq" id="WP_307227360.1">
    <property type="nucleotide sequence ID" value="NZ_JAUSVF010000001.1"/>
</dbReference>
<dbReference type="SUPFAM" id="SSF53448">
    <property type="entry name" value="Nucleotide-diphospho-sugar transferases"/>
    <property type="match status" value="1"/>
</dbReference>
<keyword evidence="2" id="KW-1185">Reference proteome</keyword>
<protein>
    <recommendedName>
        <fullName evidence="3">Glycosyl transferase family 2</fullName>
    </recommendedName>
</protein>
<organism evidence="1 2">
    <name type="scientific">Pararhizobium capsulatum DSM 1112</name>
    <dbReference type="NCBI Taxonomy" id="1121113"/>
    <lineage>
        <taxon>Bacteria</taxon>
        <taxon>Pseudomonadati</taxon>
        <taxon>Pseudomonadota</taxon>
        <taxon>Alphaproteobacteria</taxon>
        <taxon>Hyphomicrobiales</taxon>
        <taxon>Rhizobiaceae</taxon>
        <taxon>Rhizobium/Agrobacterium group</taxon>
        <taxon>Pararhizobium</taxon>
    </lineage>
</organism>
<evidence type="ECO:0008006" key="3">
    <source>
        <dbReference type="Google" id="ProtNLM"/>
    </source>
</evidence>